<name>A0A5A7VEC5_CUCMM</name>
<proteinExistence type="predicted"/>
<keyword evidence="1" id="KW-0695">RNA-directed DNA polymerase</keyword>
<evidence type="ECO:0000313" key="2">
    <source>
        <dbReference type="Proteomes" id="UP000321393"/>
    </source>
</evidence>
<keyword evidence="1" id="KW-0808">Transferase</keyword>
<dbReference type="InterPro" id="IPR039537">
    <property type="entry name" value="Retrotran_Ty1/copia-like"/>
</dbReference>
<sequence length="478" mass="53431">MLLADLTVPPSSSSPACSAPHVPIHVLPPSFGRPPLLSHSNPYTLPPTDLSYHLDGLQQQIAAIVATLETTSNTVPMYYKNLVTSFPTLSSSHVNASPTTLEPIVQSCIPQPFSLISIDAKQHRVSFPSQPYKPIQPFTLIHSDVCRPSKVTTSFGKRCFVTFIDVQTCLTWVFLISDKSEVTSTFQDFYHTLGTQFNTKIGDTIFSATHLINYMSSHVLRFYTPLDYLKDSYPSMRLIPNVPLRVFRSLHISIAMVLIKLNSLLGLRLSCLLGILYTNKAINASIHLHPTSEKSVSEESNYNPSNKYDPSLDLPIAPRKITRDTKLVGCKSVFTLKYKADGTLDRHKARVPLPVDVNKDWSLYQLDVKNAFLNGDLVEELERGLTYSLPLSRPKGMKVVKSKEGIFLSQRKYTLDLLTEAGTLGCRPADAPIEFNCKLGNSDDQVPADKEQYHSLMDIDVIFQIITFGVEVSYMMER</sequence>
<dbReference type="PANTHER" id="PTHR42648:SF22">
    <property type="entry name" value="REVERSE TRANSCRIPTASE TY1_COPIA-TYPE DOMAIN-CONTAINING PROTEIN"/>
    <property type="match status" value="1"/>
</dbReference>
<evidence type="ECO:0000313" key="1">
    <source>
        <dbReference type="EMBL" id="KAA0065437.1"/>
    </source>
</evidence>
<keyword evidence="1" id="KW-0548">Nucleotidyltransferase</keyword>
<protein>
    <submittedName>
        <fullName evidence="1">Reverse transcriptase</fullName>
    </submittedName>
</protein>
<dbReference type="Gene3D" id="3.30.420.10">
    <property type="entry name" value="Ribonuclease H-like superfamily/Ribonuclease H"/>
    <property type="match status" value="1"/>
</dbReference>
<dbReference type="EMBL" id="SSTE01001516">
    <property type="protein sequence ID" value="KAA0065437.1"/>
    <property type="molecule type" value="Genomic_DNA"/>
</dbReference>
<comment type="caution">
    <text evidence="1">The sequence shown here is derived from an EMBL/GenBank/DDBJ whole genome shotgun (WGS) entry which is preliminary data.</text>
</comment>
<organism evidence="1 2">
    <name type="scientific">Cucumis melo var. makuwa</name>
    <name type="common">Oriental melon</name>
    <dbReference type="NCBI Taxonomy" id="1194695"/>
    <lineage>
        <taxon>Eukaryota</taxon>
        <taxon>Viridiplantae</taxon>
        <taxon>Streptophyta</taxon>
        <taxon>Embryophyta</taxon>
        <taxon>Tracheophyta</taxon>
        <taxon>Spermatophyta</taxon>
        <taxon>Magnoliopsida</taxon>
        <taxon>eudicotyledons</taxon>
        <taxon>Gunneridae</taxon>
        <taxon>Pentapetalae</taxon>
        <taxon>rosids</taxon>
        <taxon>fabids</taxon>
        <taxon>Cucurbitales</taxon>
        <taxon>Cucurbitaceae</taxon>
        <taxon>Benincaseae</taxon>
        <taxon>Cucumis</taxon>
    </lineage>
</organism>
<dbReference type="SUPFAM" id="SSF53098">
    <property type="entry name" value="Ribonuclease H-like"/>
    <property type="match status" value="1"/>
</dbReference>
<dbReference type="OrthoDB" id="1750639at2759"/>
<accession>A0A5A7VEC5</accession>
<dbReference type="Proteomes" id="UP000321393">
    <property type="component" value="Unassembled WGS sequence"/>
</dbReference>
<gene>
    <name evidence="1" type="ORF">E6C27_scaffold17G001180</name>
</gene>
<dbReference type="InterPro" id="IPR036397">
    <property type="entry name" value="RNaseH_sf"/>
</dbReference>
<dbReference type="GO" id="GO:0003964">
    <property type="term" value="F:RNA-directed DNA polymerase activity"/>
    <property type="evidence" value="ECO:0007669"/>
    <property type="project" value="UniProtKB-KW"/>
</dbReference>
<dbReference type="AlphaFoldDB" id="A0A5A7VEC5"/>
<reference evidence="1 2" key="1">
    <citation type="submission" date="2019-08" db="EMBL/GenBank/DDBJ databases">
        <title>Draft genome sequences of two oriental melons (Cucumis melo L. var makuwa).</title>
        <authorList>
            <person name="Kwon S.-Y."/>
        </authorList>
    </citation>
    <scope>NUCLEOTIDE SEQUENCE [LARGE SCALE GENOMIC DNA]</scope>
    <source>
        <strain evidence="2">cv. SW 3</strain>
        <tissue evidence="1">Leaf</tissue>
    </source>
</reference>
<dbReference type="InterPro" id="IPR012337">
    <property type="entry name" value="RNaseH-like_sf"/>
</dbReference>
<dbReference type="GO" id="GO:0003676">
    <property type="term" value="F:nucleic acid binding"/>
    <property type="evidence" value="ECO:0007669"/>
    <property type="project" value="InterPro"/>
</dbReference>
<dbReference type="PANTHER" id="PTHR42648">
    <property type="entry name" value="TRANSPOSASE, PUTATIVE-RELATED"/>
    <property type="match status" value="1"/>
</dbReference>